<sequence length="120" mass="13072">MAPSFLLSAMHRLIQAASPAHALEINREAFGRCDEVMSASAADFQEKLAAFLVRLDAAGRLRLSSDFTFDEAAQLLADGARGVNETLQPRPAATLSERYRRMCAGGALRLRGEVRGPLRK</sequence>
<dbReference type="RefSeq" id="WP_243066851.1">
    <property type="nucleotide sequence ID" value="NZ_JAIVFK010000010.1"/>
</dbReference>
<reference evidence="1" key="1">
    <citation type="journal article" date="2022" name="ISME J.">
        <title>Identification of active gaseous-alkane degraders at natural gas seeps.</title>
        <authorList>
            <person name="Farhan Ul Haque M."/>
            <person name="Hernandez M."/>
            <person name="Crombie A.T."/>
            <person name="Murrell J.C."/>
        </authorList>
    </citation>
    <scope>NUCLEOTIDE SEQUENCE</scope>
    <source>
        <strain evidence="1">PC2</strain>
    </source>
</reference>
<evidence type="ECO:0000313" key="1">
    <source>
        <dbReference type="EMBL" id="MCI4682865.1"/>
    </source>
</evidence>
<keyword evidence="2" id="KW-1185">Reference proteome</keyword>
<comment type="caution">
    <text evidence="1">The sequence shown here is derived from an EMBL/GenBank/DDBJ whole genome shotgun (WGS) entry which is preliminary data.</text>
</comment>
<proteinExistence type="predicted"/>
<evidence type="ECO:0000313" key="2">
    <source>
        <dbReference type="Proteomes" id="UP001139104"/>
    </source>
</evidence>
<accession>A0ABS9Z629</accession>
<organism evidence="1 2">
    <name type="scientific">Candidatus Rhodoblastus alkanivorans</name>
    <dbReference type="NCBI Taxonomy" id="2954117"/>
    <lineage>
        <taxon>Bacteria</taxon>
        <taxon>Pseudomonadati</taxon>
        <taxon>Pseudomonadota</taxon>
        <taxon>Alphaproteobacteria</taxon>
        <taxon>Hyphomicrobiales</taxon>
        <taxon>Rhodoblastaceae</taxon>
        <taxon>Rhodoblastus</taxon>
    </lineage>
</organism>
<dbReference type="Proteomes" id="UP001139104">
    <property type="component" value="Unassembled WGS sequence"/>
</dbReference>
<gene>
    <name evidence="1" type="ORF">K2U94_08815</name>
</gene>
<dbReference type="EMBL" id="JAIVFP010000001">
    <property type="protein sequence ID" value="MCI4682865.1"/>
    <property type="molecule type" value="Genomic_DNA"/>
</dbReference>
<name>A0ABS9Z629_9HYPH</name>
<protein>
    <submittedName>
        <fullName evidence="1">Uncharacterized protein</fullName>
    </submittedName>
</protein>